<keyword evidence="3 10" id="KW-0132">Cell division</keyword>
<dbReference type="NCBIfam" id="TIGR01143">
    <property type="entry name" value="murF"/>
    <property type="match status" value="1"/>
</dbReference>
<comment type="function">
    <text evidence="10 11">Involved in cell wall formation. Catalyzes the final step in the synthesis of UDP-N-acetylmuramoyl-pentapeptide, the precursor of murein.</text>
</comment>
<dbReference type="PANTHER" id="PTHR43024:SF1">
    <property type="entry name" value="UDP-N-ACETYLMURAMOYL-TRIPEPTIDE--D-ALANYL-D-ALANINE LIGASE"/>
    <property type="match status" value="1"/>
</dbReference>
<dbReference type="InterPro" id="IPR051046">
    <property type="entry name" value="MurCDEF_CellWall_CoF430Synth"/>
</dbReference>
<protein>
    <recommendedName>
        <fullName evidence="10 11">UDP-N-acetylmuramoyl-tripeptide--D-alanyl-D-alanine ligase</fullName>
        <ecNumber evidence="10 11">6.3.2.10</ecNumber>
    </recommendedName>
    <alternativeName>
        <fullName evidence="10">D-alanyl-D-alanine-adding enzyme</fullName>
    </alternativeName>
</protein>
<organism evidence="15 16">
    <name type="scientific">Thalassolituus maritimus</name>
    <dbReference type="NCBI Taxonomy" id="484498"/>
    <lineage>
        <taxon>Bacteria</taxon>
        <taxon>Pseudomonadati</taxon>
        <taxon>Pseudomonadota</taxon>
        <taxon>Gammaproteobacteria</taxon>
        <taxon>Oceanospirillales</taxon>
        <taxon>Oceanospirillaceae</taxon>
        <taxon>Thalassolituus</taxon>
    </lineage>
</organism>
<dbReference type="PANTHER" id="PTHR43024">
    <property type="entry name" value="UDP-N-ACETYLMURAMOYL-TRIPEPTIDE--D-ALANYL-D-ALANINE LIGASE"/>
    <property type="match status" value="1"/>
</dbReference>
<evidence type="ECO:0000256" key="3">
    <source>
        <dbReference type="ARBA" id="ARBA00022618"/>
    </source>
</evidence>
<dbReference type="GO" id="GO:0016874">
    <property type="term" value="F:ligase activity"/>
    <property type="evidence" value="ECO:0007669"/>
    <property type="project" value="UniProtKB-KW"/>
</dbReference>
<keyword evidence="16" id="KW-1185">Reference proteome</keyword>
<keyword evidence="1 10" id="KW-0963">Cytoplasm</keyword>
<name>A0ABP9ZVR0_9GAMM</name>
<dbReference type="Pfam" id="PF01225">
    <property type="entry name" value="Mur_ligase"/>
    <property type="match status" value="1"/>
</dbReference>
<dbReference type="InterPro" id="IPR036565">
    <property type="entry name" value="Mur-like_cat_sf"/>
</dbReference>
<evidence type="ECO:0000259" key="12">
    <source>
        <dbReference type="Pfam" id="PF01225"/>
    </source>
</evidence>
<dbReference type="InterPro" id="IPR036615">
    <property type="entry name" value="Mur_ligase_C_dom_sf"/>
</dbReference>
<evidence type="ECO:0000256" key="8">
    <source>
        <dbReference type="ARBA" id="ARBA00023306"/>
    </source>
</evidence>
<keyword evidence="6 10" id="KW-0133">Cell shape</keyword>
<evidence type="ECO:0000256" key="9">
    <source>
        <dbReference type="ARBA" id="ARBA00023316"/>
    </source>
</evidence>
<evidence type="ECO:0000313" key="15">
    <source>
        <dbReference type="EMBL" id="GAA6144228.1"/>
    </source>
</evidence>
<comment type="subcellular location">
    <subcellularLocation>
        <location evidence="10 11">Cytoplasm</location>
    </subcellularLocation>
</comment>
<evidence type="ECO:0000256" key="5">
    <source>
        <dbReference type="ARBA" id="ARBA00022840"/>
    </source>
</evidence>
<dbReference type="Gene3D" id="3.40.1190.10">
    <property type="entry name" value="Mur-like, catalytic domain"/>
    <property type="match status" value="1"/>
</dbReference>
<dbReference type="InterPro" id="IPR013221">
    <property type="entry name" value="Mur_ligase_cen"/>
</dbReference>
<dbReference type="SUPFAM" id="SSF53623">
    <property type="entry name" value="MurD-like peptide ligases, catalytic domain"/>
    <property type="match status" value="1"/>
</dbReference>
<dbReference type="RefSeq" id="WP_353293163.1">
    <property type="nucleotide sequence ID" value="NZ_BAABWH010000001.1"/>
</dbReference>
<dbReference type="InterPro" id="IPR000713">
    <property type="entry name" value="Mur_ligase_N"/>
</dbReference>
<keyword evidence="7 10" id="KW-0573">Peptidoglycan synthesis</keyword>
<feature type="domain" description="Mur ligase N-terminal catalytic" evidence="12">
    <location>
        <begin position="27"/>
        <end position="95"/>
    </location>
</feature>
<sequence length="453" mass="47925">MLLSPTVEQIAEVTNGEILSGNPQTECHSVSTDTRTLTAGSLYIPLVGERFDGHAFVSQATDAGAVAVLTERALETEIAQIKVDDTLRALADLAAWHRDQFSGRVVAVTGSAGKTTVKQLMGSVLAQRYETLITKGNLNNHIGAPLTLLSIEPEHQAAMIELGASGVGEIAYTAELTRPEVGILTNVVPAHLEGFGSIENIAQTKGELIDSVQADGAVILNADDRFFSDWVSRAGSKKVISFGLHQPSDVYATDIQESLEGSAFILHTPAGSVSLFLSLAGVHNVRNALSVAAASTHFGFSLAEIKAGLEQATAFSGRLEVCDGINGQTIFNDAYNANPESFCAAIDVLALAQGHKILVMGDMGELGESAAAMHERVGRYAHDKGIQTLVATGPLSKHATDVFGDNAYWFETREAVADYVKTTTEAGDTLLVKGSRSAGMDQVVRSLTEEGEK</sequence>
<keyword evidence="9 10" id="KW-0961">Cell wall biogenesis/degradation</keyword>
<keyword evidence="4 10" id="KW-0547">Nucleotide-binding</keyword>
<dbReference type="Proteomes" id="UP001481413">
    <property type="component" value="Unassembled WGS sequence"/>
</dbReference>
<feature type="domain" description="Mur ligase C-terminal" evidence="13">
    <location>
        <begin position="317"/>
        <end position="436"/>
    </location>
</feature>
<dbReference type="HAMAP" id="MF_02019">
    <property type="entry name" value="MurF"/>
    <property type="match status" value="1"/>
</dbReference>
<gene>
    <name evidence="10" type="primary">murF</name>
    <name evidence="15" type="ORF">NBRC116585_03450</name>
</gene>
<comment type="caution">
    <text evidence="15">The sequence shown here is derived from an EMBL/GenBank/DDBJ whole genome shotgun (WGS) entry which is preliminary data.</text>
</comment>
<evidence type="ECO:0000256" key="4">
    <source>
        <dbReference type="ARBA" id="ARBA00022741"/>
    </source>
</evidence>
<dbReference type="SUPFAM" id="SSF63418">
    <property type="entry name" value="MurE/MurF N-terminal domain"/>
    <property type="match status" value="1"/>
</dbReference>
<keyword evidence="8 10" id="KW-0131">Cell cycle</keyword>
<comment type="similarity">
    <text evidence="10">Belongs to the MurCDEF family. MurF subfamily.</text>
</comment>
<comment type="pathway">
    <text evidence="10 11">Cell wall biogenesis; peptidoglycan biosynthesis.</text>
</comment>
<evidence type="ECO:0000256" key="10">
    <source>
        <dbReference type="HAMAP-Rule" id="MF_02019"/>
    </source>
</evidence>
<dbReference type="Pfam" id="PF02875">
    <property type="entry name" value="Mur_ligase_C"/>
    <property type="match status" value="1"/>
</dbReference>
<evidence type="ECO:0000256" key="1">
    <source>
        <dbReference type="ARBA" id="ARBA00022490"/>
    </source>
</evidence>
<dbReference type="Gene3D" id="3.40.1390.10">
    <property type="entry name" value="MurE/MurF, N-terminal domain"/>
    <property type="match status" value="1"/>
</dbReference>
<dbReference type="InterPro" id="IPR035911">
    <property type="entry name" value="MurE/MurF_N"/>
</dbReference>
<feature type="domain" description="Mur ligase central" evidence="14">
    <location>
        <begin position="108"/>
        <end position="294"/>
    </location>
</feature>
<dbReference type="Gene3D" id="3.90.190.20">
    <property type="entry name" value="Mur ligase, C-terminal domain"/>
    <property type="match status" value="1"/>
</dbReference>
<evidence type="ECO:0000256" key="6">
    <source>
        <dbReference type="ARBA" id="ARBA00022960"/>
    </source>
</evidence>
<evidence type="ECO:0000256" key="11">
    <source>
        <dbReference type="RuleBase" id="RU004136"/>
    </source>
</evidence>
<evidence type="ECO:0000313" key="16">
    <source>
        <dbReference type="Proteomes" id="UP001481413"/>
    </source>
</evidence>
<keyword evidence="5 10" id="KW-0067">ATP-binding</keyword>
<keyword evidence="2 10" id="KW-0436">Ligase</keyword>
<reference evidence="15 16" key="1">
    <citation type="submission" date="2024-04" db="EMBL/GenBank/DDBJ databases">
        <title>Draft genome sequence of Thalassolituus maritimus NBRC 116585.</title>
        <authorList>
            <person name="Miyakawa T."/>
            <person name="Kusuya Y."/>
            <person name="Miura T."/>
        </authorList>
    </citation>
    <scope>NUCLEOTIDE SEQUENCE [LARGE SCALE GENOMIC DNA]</scope>
    <source>
        <strain evidence="15 16">5NW40-0001</strain>
    </source>
</reference>
<dbReference type="EMBL" id="BAABWH010000001">
    <property type="protein sequence ID" value="GAA6144228.1"/>
    <property type="molecule type" value="Genomic_DNA"/>
</dbReference>
<evidence type="ECO:0000259" key="14">
    <source>
        <dbReference type="Pfam" id="PF08245"/>
    </source>
</evidence>
<proteinExistence type="inferred from homology"/>
<dbReference type="InterPro" id="IPR004101">
    <property type="entry name" value="Mur_ligase_C"/>
</dbReference>
<evidence type="ECO:0000259" key="13">
    <source>
        <dbReference type="Pfam" id="PF02875"/>
    </source>
</evidence>
<dbReference type="Pfam" id="PF08245">
    <property type="entry name" value="Mur_ligase_M"/>
    <property type="match status" value="1"/>
</dbReference>
<evidence type="ECO:0000256" key="7">
    <source>
        <dbReference type="ARBA" id="ARBA00022984"/>
    </source>
</evidence>
<dbReference type="SUPFAM" id="SSF53244">
    <property type="entry name" value="MurD-like peptide ligases, peptide-binding domain"/>
    <property type="match status" value="1"/>
</dbReference>
<dbReference type="EC" id="6.3.2.10" evidence="10 11"/>
<evidence type="ECO:0000256" key="2">
    <source>
        <dbReference type="ARBA" id="ARBA00022598"/>
    </source>
</evidence>
<comment type="catalytic activity">
    <reaction evidence="10 11">
        <text>D-alanyl-D-alanine + UDP-N-acetyl-alpha-D-muramoyl-L-alanyl-gamma-D-glutamyl-meso-2,6-diaminopimelate + ATP = UDP-N-acetyl-alpha-D-muramoyl-L-alanyl-gamma-D-glutamyl-meso-2,6-diaminopimeloyl-D-alanyl-D-alanine + ADP + phosphate + H(+)</text>
        <dbReference type="Rhea" id="RHEA:28374"/>
        <dbReference type="ChEBI" id="CHEBI:15378"/>
        <dbReference type="ChEBI" id="CHEBI:30616"/>
        <dbReference type="ChEBI" id="CHEBI:43474"/>
        <dbReference type="ChEBI" id="CHEBI:57822"/>
        <dbReference type="ChEBI" id="CHEBI:61386"/>
        <dbReference type="ChEBI" id="CHEBI:83905"/>
        <dbReference type="ChEBI" id="CHEBI:456216"/>
        <dbReference type="EC" id="6.3.2.10"/>
    </reaction>
</comment>
<accession>A0ABP9ZVR0</accession>
<dbReference type="InterPro" id="IPR005863">
    <property type="entry name" value="UDP-N-AcMur_synth"/>
</dbReference>
<feature type="binding site" evidence="10">
    <location>
        <begin position="110"/>
        <end position="116"/>
    </location>
    <ligand>
        <name>ATP</name>
        <dbReference type="ChEBI" id="CHEBI:30616"/>
    </ligand>
</feature>